<evidence type="ECO:0000259" key="2">
    <source>
        <dbReference type="PROSITE" id="PS51192"/>
    </source>
</evidence>
<keyword evidence="1" id="KW-0378">Hydrolase</keyword>
<dbReference type="Gene3D" id="3.40.50.10810">
    <property type="entry name" value="Tandem AAA-ATPase domain"/>
    <property type="match status" value="1"/>
</dbReference>
<dbReference type="InterPro" id="IPR014001">
    <property type="entry name" value="Helicase_ATP-bd"/>
</dbReference>
<dbReference type="OrthoDB" id="5857104at2759"/>
<accession>D8SL68</accession>
<dbReference type="Pfam" id="PF00176">
    <property type="entry name" value="SNF2-rel_dom"/>
    <property type="match status" value="1"/>
</dbReference>
<dbReference type="InterPro" id="IPR000330">
    <property type="entry name" value="SNF2_N"/>
</dbReference>
<feature type="non-terminal residue" evidence="4">
    <location>
        <position position="1"/>
    </location>
</feature>
<gene>
    <name evidence="4" type="ORF">SELMODRAFT_119222</name>
</gene>
<dbReference type="GO" id="GO:0003682">
    <property type="term" value="F:chromatin binding"/>
    <property type="evidence" value="ECO:0000318"/>
    <property type="project" value="GO_Central"/>
</dbReference>
<evidence type="ECO:0000313" key="4">
    <source>
        <dbReference type="EMBL" id="EFJ15102.1"/>
    </source>
</evidence>
<dbReference type="CDD" id="cd17919">
    <property type="entry name" value="DEXHc_Snf"/>
    <property type="match status" value="1"/>
</dbReference>
<dbReference type="GO" id="GO:0003677">
    <property type="term" value="F:DNA binding"/>
    <property type="evidence" value="ECO:0000318"/>
    <property type="project" value="GO_Central"/>
</dbReference>
<dbReference type="InterPro" id="IPR049730">
    <property type="entry name" value="SNF2/RAD54-like_C"/>
</dbReference>
<feature type="domain" description="Helicase C-terminal" evidence="3">
    <location>
        <begin position="391"/>
        <end position="550"/>
    </location>
</feature>
<dbReference type="SUPFAM" id="SSF52540">
    <property type="entry name" value="P-loop containing nucleoside triphosphate hydrolases"/>
    <property type="match status" value="2"/>
</dbReference>
<dbReference type="Proteomes" id="UP000001514">
    <property type="component" value="Unassembled WGS sequence"/>
</dbReference>
<dbReference type="GO" id="GO:0000785">
    <property type="term" value="C:chromatin"/>
    <property type="evidence" value="ECO:0000318"/>
    <property type="project" value="GO_Central"/>
</dbReference>
<feature type="domain" description="Helicase ATP-binding" evidence="2">
    <location>
        <begin position="33"/>
        <end position="211"/>
    </location>
</feature>
<dbReference type="FunFam" id="3.40.50.10810:FF:000038">
    <property type="entry name" value="Protein CHROMATIN REMODELING 19 isoform A"/>
    <property type="match status" value="1"/>
</dbReference>
<dbReference type="STRING" id="88036.D8SL68"/>
<dbReference type="AlphaFoldDB" id="D8SL68"/>
<dbReference type="GO" id="GO:0140750">
    <property type="term" value="F:nucleosome array spacer activity"/>
    <property type="evidence" value="ECO:0000318"/>
    <property type="project" value="GO_Central"/>
</dbReference>
<evidence type="ECO:0000313" key="5">
    <source>
        <dbReference type="Proteomes" id="UP000001514"/>
    </source>
</evidence>
<dbReference type="Pfam" id="PF00271">
    <property type="entry name" value="Helicase_C"/>
    <property type="match status" value="1"/>
</dbReference>
<reference evidence="4 5" key="1">
    <citation type="journal article" date="2011" name="Science">
        <title>The Selaginella genome identifies genetic changes associated with the evolution of vascular plants.</title>
        <authorList>
            <person name="Banks J.A."/>
            <person name="Nishiyama T."/>
            <person name="Hasebe M."/>
            <person name="Bowman J.L."/>
            <person name="Gribskov M."/>
            <person name="dePamphilis C."/>
            <person name="Albert V.A."/>
            <person name="Aono N."/>
            <person name="Aoyama T."/>
            <person name="Ambrose B.A."/>
            <person name="Ashton N.W."/>
            <person name="Axtell M.J."/>
            <person name="Barker E."/>
            <person name="Barker M.S."/>
            <person name="Bennetzen J.L."/>
            <person name="Bonawitz N.D."/>
            <person name="Chapple C."/>
            <person name="Cheng C."/>
            <person name="Correa L.G."/>
            <person name="Dacre M."/>
            <person name="DeBarry J."/>
            <person name="Dreyer I."/>
            <person name="Elias M."/>
            <person name="Engstrom E.M."/>
            <person name="Estelle M."/>
            <person name="Feng L."/>
            <person name="Finet C."/>
            <person name="Floyd S.K."/>
            <person name="Frommer W.B."/>
            <person name="Fujita T."/>
            <person name="Gramzow L."/>
            <person name="Gutensohn M."/>
            <person name="Harholt J."/>
            <person name="Hattori M."/>
            <person name="Heyl A."/>
            <person name="Hirai T."/>
            <person name="Hiwatashi Y."/>
            <person name="Ishikawa M."/>
            <person name="Iwata M."/>
            <person name="Karol K.G."/>
            <person name="Koehler B."/>
            <person name="Kolukisaoglu U."/>
            <person name="Kubo M."/>
            <person name="Kurata T."/>
            <person name="Lalonde S."/>
            <person name="Li K."/>
            <person name="Li Y."/>
            <person name="Litt A."/>
            <person name="Lyons E."/>
            <person name="Manning G."/>
            <person name="Maruyama T."/>
            <person name="Michael T.P."/>
            <person name="Mikami K."/>
            <person name="Miyazaki S."/>
            <person name="Morinaga S."/>
            <person name="Murata T."/>
            <person name="Mueller-Roeber B."/>
            <person name="Nelson D.R."/>
            <person name="Obara M."/>
            <person name="Oguri Y."/>
            <person name="Olmstead R.G."/>
            <person name="Onodera N."/>
            <person name="Petersen B.L."/>
            <person name="Pils B."/>
            <person name="Prigge M."/>
            <person name="Rensing S.A."/>
            <person name="Riano-Pachon D.M."/>
            <person name="Roberts A.W."/>
            <person name="Sato Y."/>
            <person name="Scheller H.V."/>
            <person name="Schulz B."/>
            <person name="Schulz C."/>
            <person name="Shakirov E.V."/>
            <person name="Shibagaki N."/>
            <person name="Shinohara N."/>
            <person name="Shippen D.E."/>
            <person name="Soerensen I."/>
            <person name="Sotooka R."/>
            <person name="Sugimoto N."/>
            <person name="Sugita M."/>
            <person name="Sumikawa N."/>
            <person name="Tanurdzic M."/>
            <person name="Theissen G."/>
            <person name="Ulvskov P."/>
            <person name="Wakazuki S."/>
            <person name="Weng J.K."/>
            <person name="Willats W.W."/>
            <person name="Wipf D."/>
            <person name="Wolf P.G."/>
            <person name="Yang L."/>
            <person name="Zimmer A.D."/>
            <person name="Zhu Q."/>
            <person name="Mitros T."/>
            <person name="Hellsten U."/>
            <person name="Loque D."/>
            <person name="Otillar R."/>
            <person name="Salamov A."/>
            <person name="Schmutz J."/>
            <person name="Shapiro H."/>
            <person name="Lindquist E."/>
            <person name="Lucas S."/>
            <person name="Rokhsar D."/>
            <person name="Grigoriev I.V."/>
        </authorList>
    </citation>
    <scope>NUCLEOTIDE SEQUENCE [LARGE SCALE GENOMIC DNA]</scope>
</reference>
<dbReference type="eggNOG" id="KOG0389">
    <property type="taxonomic scope" value="Eukaryota"/>
</dbReference>
<evidence type="ECO:0008006" key="6">
    <source>
        <dbReference type="Google" id="ProtNLM"/>
    </source>
</evidence>
<dbReference type="PANTHER" id="PTHR10799">
    <property type="entry name" value="SNF2/RAD54 HELICASE FAMILY"/>
    <property type="match status" value="1"/>
</dbReference>
<dbReference type="GO" id="GO:0016787">
    <property type="term" value="F:hydrolase activity"/>
    <property type="evidence" value="ECO:0007669"/>
    <property type="project" value="UniProtKB-KW"/>
</dbReference>
<name>D8SL68_SELML</name>
<keyword evidence="5" id="KW-1185">Reference proteome</keyword>
<evidence type="ECO:0000259" key="3">
    <source>
        <dbReference type="PROSITE" id="PS51194"/>
    </source>
</evidence>
<dbReference type="SMART" id="SM00490">
    <property type="entry name" value="HELICc"/>
    <property type="match status" value="1"/>
</dbReference>
<dbReference type="InterPro" id="IPR027417">
    <property type="entry name" value="P-loop_NTPase"/>
</dbReference>
<evidence type="ECO:0000256" key="1">
    <source>
        <dbReference type="ARBA" id="ARBA00022801"/>
    </source>
</evidence>
<organism evidence="5">
    <name type="scientific">Selaginella moellendorffii</name>
    <name type="common">Spikemoss</name>
    <dbReference type="NCBI Taxonomy" id="88036"/>
    <lineage>
        <taxon>Eukaryota</taxon>
        <taxon>Viridiplantae</taxon>
        <taxon>Streptophyta</taxon>
        <taxon>Embryophyta</taxon>
        <taxon>Tracheophyta</taxon>
        <taxon>Lycopodiopsida</taxon>
        <taxon>Selaginellales</taxon>
        <taxon>Selaginellaceae</taxon>
        <taxon>Selaginella</taxon>
    </lineage>
</organism>
<dbReference type="InParanoid" id="D8SL68"/>
<dbReference type="InterPro" id="IPR001650">
    <property type="entry name" value="Helicase_C-like"/>
</dbReference>
<sequence length="561" mass="63510">SQAEVQAACQMAGSNKDQMLCPYQVVGVNFLLLLYRKRLGGAILADEMGLGKTVQAIAFLALIKHLDGDAGPHLIVTPASVLENWQRELEKWCPAFTVIPFHGNERSAFKDELLSAARSDKPPPFHVFLTGYSLFERKSAASKDDRSMLRKWKWSCIVMDEAHLLKDRTSYRNRNLKSLARRACHRLMITGTPLQNDLQELWSLLEFTMPAIFTNCEFDAILDNRNGRRVLTADNIDLIKQIQAILSPFVLRRVKAAVMDQLTPKLQKVESVDMVESQDVAYREALVEYRQSFTSSCPQRQVSSIFTQLRKLANHPLLVRRIYTNNDVEKLAKRCFQHGIFGSECTLERIVEELSSYNDYTLHKLCCTHGMLASHSKLRDKDALESAKCQLLVKLLPHLQSAGHRPLIFSQWTGMLDILEWVLQVMNLSYRRLDGSTQVCERQSLVDDFNKELDIFAFLLSTRAGGQGLNLTGADTVIIHDVDFNPQMDRQAEDRCHRIGQSKSVTVYRLVTKSTVDENIYGIAQRKLVLDAVLEGDVSSSSPSADEDERTMGQILSMILS</sequence>
<dbReference type="Gramene" id="EFJ15102">
    <property type="protein sequence ID" value="EFJ15102"/>
    <property type="gene ID" value="SELMODRAFT_119222"/>
</dbReference>
<dbReference type="PROSITE" id="PS51194">
    <property type="entry name" value="HELICASE_CTER"/>
    <property type="match status" value="1"/>
</dbReference>
<dbReference type="InterPro" id="IPR038718">
    <property type="entry name" value="SNF2-like_sf"/>
</dbReference>
<dbReference type="HOGENOM" id="CLU_000315_17_8_1"/>
<dbReference type="FunCoup" id="D8SL68">
    <property type="interactions" value="4243"/>
</dbReference>
<dbReference type="Gene3D" id="3.40.50.300">
    <property type="entry name" value="P-loop containing nucleotide triphosphate hydrolases"/>
    <property type="match status" value="1"/>
</dbReference>
<dbReference type="GO" id="GO:0045944">
    <property type="term" value="P:positive regulation of transcription by RNA polymerase II"/>
    <property type="evidence" value="ECO:0000318"/>
    <property type="project" value="GO_Central"/>
</dbReference>
<dbReference type="KEGG" id="smo:SELMODRAFT_119222"/>
<dbReference type="OMA" id="NKVMIRN"/>
<proteinExistence type="predicted"/>
<dbReference type="SMART" id="SM00487">
    <property type="entry name" value="DEXDc"/>
    <property type="match status" value="1"/>
</dbReference>
<dbReference type="GO" id="GO:0000729">
    <property type="term" value="P:DNA double-strand break processing"/>
    <property type="evidence" value="ECO:0000318"/>
    <property type="project" value="GO_Central"/>
</dbReference>
<dbReference type="CDD" id="cd18793">
    <property type="entry name" value="SF2_C_SNF"/>
    <property type="match status" value="1"/>
</dbReference>
<dbReference type="GO" id="GO:0005524">
    <property type="term" value="F:ATP binding"/>
    <property type="evidence" value="ECO:0007669"/>
    <property type="project" value="InterPro"/>
</dbReference>
<dbReference type="PROSITE" id="PS51192">
    <property type="entry name" value="HELICASE_ATP_BIND_1"/>
    <property type="match status" value="1"/>
</dbReference>
<dbReference type="EMBL" id="GL377625">
    <property type="protein sequence ID" value="EFJ15102.1"/>
    <property type="molecule type" value="Genomic_DNA"/>
</dbReference>
<protein>
    <recommendedName>
        <fullName evidence="6">SNF2 family DNA-dependent ATPase</fullName>
    </recommendedName>
</protein>
<dbReference type="GO" id="GO:0005634">
    <property type="term" value="C:nucleus"/>
    <property type="evidence" value="ECO:0000318"/>
    <property type="project" value="GO_Central"/>
</dbReference>
<dbReference type="GO" id="GO:0031507">
    <property type="term" value="P:heterochromatin formation"/>
    <property type="evidence" value="ECO:0000318"/>
    <property type="project" value="GO_Central"/>
</dbReference>